<evidence type="ECO:0000256" key="1">
    <source>
        <dbReference type="SAM" id="Phobius"/>
    </source>
</evidence>
<proteinExistence type="predicted"/>
<dbReference type="Pfam" id="PF10990">
    <property type="entry name" value="DUF2809"/>
    <property type="match status" value="1"/>
</dbReference>
<keyword evidence="1" id="KW-1133">Transmembrane helix</keyword>
<feature type="transmembrane region" description="Helical" evidence="1">
    <location>
        <begin position="100"/>
        <end position="121"/>
    </location>
</feature>
<feature type="transmembrane region" description="Helical" evidence="1">
    <location>
        <begin position="56"/>
        <end position="80"/>
    </location>
</feature>
<dbReference type="EMBL" id="JBHMEZ010000012">
    <property type="protein sequence ID" value="MFB9053625.1"/>
    <property type="molecule type" value="Genomic_DNA"/>
</dbReference>
<comment type="caution">
    <text evidence="2">The sequence shown here is derived from an EMBL/GenBank/DDBJ whole genome shotgun (WGS) entry which is preliminary data.</text>
</comment>
<keyword evidence="3" id="KW-1185">Reference proteome</keyword>
<organism evidence="2 3">
    <name type="scientific">Formosa undariae</name>
    <dbReference type="NCBI Taxonomy" id="1325436"/>
    <lineage>
        <taxon>Bacteria</taxon>
        <taxon>Pseudomonadati</taxon>
        <taxon>Bacteroidota</taxon>
        <taxon>Flavobacteriia</taxon>
        <taxon>Flavobacteriales</taxon>
        <taxon>Flavobacteriaceae</taxon>
        <taxon>Formosa</taxon>
    </lineage>
</organism>
<dbReference type="Proteomes" id="UP001589605">
    <property type="component" value="Unassembled WGS sequence"/>
</dbReference>
<name>A0ABV5F2F3_9FLAO</name>
<keyword evidence="1" id="KW-0812">Transmembrane</keyword>
<accession>A0ABV5F2F3</accession>
<sequence length="137" mass="15591">MTFNLKYFIAFVLLLCTELLIATTSGFIRHTFGDFLAVIGVYVLVKSVFNIDPITLGIGVLLFSFMIETLQLTPFLEVIGLSENRMARIVFGNTFSFGDLIAYTLGVLFIIRIDLVLVRTLKRNPNYFRPRRSLNKT</sequence>
<dbReference type="InterPro" id="IPR021257">
    <property type="entry name" value="DUF2809"/>
</dbReference>
<evidence type="ECO:0000313" key="3">
    <source>
        <dbReference type="Proteomes" id="UP001589605"/>
    </source>
</evidence>
<keyword evidence="1" id="KW-0472">Membrane</keyword>
<gene>
    <name evidence="2" type="ORF">ACFFVB_11120</name>
</gene>
<evidence type="ECO:0000313" key="2">
    <source>
        <dbReference type="EMBL" id="MFB9053625.1"/>
    </source>
</evidence>
<dbReference type="RefSeq" id="WP_382382842.1">
    <property type="nucleotide sequence ID" value="NZ_JBHMEZ010000012.1"/>
</dbReference>
<protein>
    <submittedName>
        <fullName evidence="2">DUF2809 domain-containing protein</fullName>
    </submittedName>
</protein>
<reference evidence="2 3" key="1">
    <citation type="submission" date="2024-09" db="EMBL/GenBank/DDBJ databases">
        <authorList>
            <person name="Sun Q."/>
            <person name="Mori K."/>
        </authorList>
    </citation>
    <scope>NUCLEOTIDE SEQUENCE [LARGE SCALE GENOMIC DNA]</scope>
    <source>
        <strain evidence="2 3">CECT 8286</strain>
    </source>
</reference>